<dbReference type="InParanoid" id="A0A5N4B5J2"/>
<evidence type="ECO:0000256" key="2">
    <source>
        <dbReference type="ARBA" id="ARBA00004123"/>
    </source>
</evidence>
<comment type="caution">
    <text evidence="9">The sequence shown here is derived from an EMBL/GenBank/DDBJ whole genome shotgun (WGS) entry which is preliminary data.</text>
</comment>
<evidence type="ECO:0000256" key="3">
    <source>
        <dbReference type="ARBA" id="ARBA00006958"/>
    </source>
</evidence>
<protein>
    <recommendedName>
        <fullName evidence="8">DDE Tnp4 domain-containing protein</fullName>
    </recommendedName>
</protein>
<keyword evidence="4" id="KW-0540">Nuclease</keyword>
<evidence type="ECO:0000256" key="5">
    <source>
        <dbReference type="ARBA" id="ARBA00022723"/>
    </source>
</evidence>
<dbReference type="InterPro" id="IPR027806">
    <property type="entry name" value="HARBI1_dom"/>
</dbReference>
<dbReference type="EMBL" id="VVIM01000001">
    <property type="protein sequence ID" value="KAB0804875.1"/>
    <property type="molecule type" value="Genomic_DNA"/>
</dbReference>
<evidence type="ECO:0000256" key="6">
    <source>
        <dbReference type="ARBA" id="ARBA00022801"/>
    </source>
</evidence>
<evidence type="ECO:0000313" key="10">
    <source>
        <dbReference type="Proteomes" id="UP000327044"/>
    </source>
</evidence>
<reference evidence="9 10" key="1">
    <citation type="journal article" date="2018" name="Elife">
        <title>Firefly genomes illuminate parallel origins of bioluminescence in beetles.</title>
        <authorList>
            <person name="Fallon T.R."/>
            <person name="Lower S.E."/>
            <person name="Chang C.H."/>
            <person name="Bessho-Uehara M."/>
            <person name="Martin G.J."/>
            <person name="Bewick A.J."/>
            <person name="Behringer M."/>
            <person name="Debat H.J."/>
            <person name="Wong I."/>
            <person name="Day J.C."/>
            <person name="Suvorov A."/>
            <person name="Silva C.J."/>
            <person name="Stanger-Hall K.F."/>
            <person name="Hall D.W."/>
            <person name="Schmitz R.J."/>
            <person name="Nelson D.R."/>
            <person name="Lewis S.M."/>
            <person name="Shigenobu S."/>
            <person name="Bybee S.M."/>
            <person name="Larracuente A.M."/>
            <person name="Oba Y."/>
            <person name="Weng J.K."/>
        </authorList>
    </citation>
    <scope>NUCLEOTIDE SEQUENCE [LARGE SCALE GENOMIC DNA]</scope>
    <source>
        <strain evidence="9">1611_PpyrPB1</strain>
        <tissue evidence="9">Whole body</tissue>
    </source>
</reference>
<comment type="similarity">
    <text evidence="3">Belongs to the HARBI1 family.</text>
</comment>
<keyword evidence="5" id="KW-0479">Metal-binding</keyword>
<feature type="domain" description="DDE Tnp4" evidence="8">
    <location>
        <begin position="62"/>
        <end position="129"/>
    </location>
</feature>
<dbReference type="PANTHER" id="PTHR22930">
    <property type="match status" value="1"/>
</dbReference>
<proteinExistence type="inferred from homology"/>
<keyword evidence="10" id="KW-1185">Reference proteome</keyword>
<evidence type="ECO:0000256" key="1">
    <source>
        <dbReference type="ARBA" id="ARBA00001968"/>
    </source>
</evidence>
<keyword evidence="6" id="KW-0378">Hydrolase</keyword>
<dbReference type="Proteomes" id="UP000327044">
    <property type="component" value="Unassembled WGS sequence"/>
</dbReference>
<keyword evidence="7" id="KW-0539">Nucleus</keyword>
<accession>A0A5N4B5J2</accession>
<evidence type="ECO:0000259" key="8">
    <source>
        <dbReference type="Pfam" id="PF13359"/>
    </source>
</evidence>
<dbReference type="AlphaFoldDB" id="A0A5N4B5J2"/>
<name>A0A5N4B5J2_PHOPY</name>
<dbReference type="InterPro" id="IPR045249">
    <property type="entry name" value="HARBI1-like"/>
</dbReference>
<dbReference type="GO" id="GO:0004518">
    <property type="term" value="F:nuclease activity"/>
    <property type="evidence" value="ECO:0007669"/>
    <property type="project" value="UniProtKB-KW"/>
</dbReference>
<comment type="cofactor">
    <cofactor evidence="1">
        <name>a divalent metal cation</name>
        <dbReference type="ChEBI" id="CHEBI:60240"/>
    </cofactor>
</comment>
<evidence type="ECO:0000256" key="7">
    <source>
        <dbReference type="ARBA" id="ARBA00023242"/>
    </source>
</evidence>
<dbReference type="GO" id="GO:0005634">
    <property type="term" value="C:nucleus"/>
    <property type="evidence" value="ECO:0007669"/>
    <property type="project" value="UniProtKB-SubCell"/>
</dbReference>
<dbReference type="GO" id="GO:0046872">
    <property type="term" value="F:metal ion binding"/>
    <property type="evidence" value="ECO:0007669"/>
    <property type="project" value="UniProtKB-KW"/>
</dbReference>
<comment type="subcellular location">
    <subcellularLocation>
        <location evidence="2">Nucleus</location>
    </subcellularLocation>
</comment>
<dbReference type="GO" id="GO:0016787">
    <property type="term" value="F:hydrolase activity"/>
    <property type="evidence" value="ECO:0007669"/>
    <property type="project" value="UniProtKB-KW"/>
</dbReference>
<organism evidence="9 10">
    <name type="scientific">Photinus pyralis</name>
    <name type="common">Common eastern firefly</name>
    <name type="synonym">Lampyris pyralis</name>
    <dbReference type="NCBI Taxonomy" id="7054"/>
    <lineage>
        <taxon>Eukaryota</taxon>
        <taxon>Metazoa</taxon>
        <taxon>Ecdysozoa</taxon>
        <taxon>Arthropoda</taxon>
        <taxon>Hexapoda</taxon>
        <taxon>Insecta</taxon>
        <taxon>Pterygota</taxon>
        <taxon>Neoptera</taxon>
        <taxon>Endopterygota</taxon>
        <taxon>Coleoptera</taxon>
        <taxon>Polyphaga</taxon>
        <taxon>Elateriformia</taxon>
        <taxon>Elateroidea</taxon>
        <taxon>Lampyridae</taxon>
        <taxon>Lampyrinae</taxon>
        <taxon>Photinus</taxon>
    </lineage>
</organism>
<dbReference type="PANTHER" id="PTHR22930:SF269">
    <property type="entry name" value="NUCLEASE HARBI1-LIKE PROTEIN"/>
    <property type="match status" value="1"/>
</dbReference>
<evidence type="ECO:0000313" key="9">
    <source>
        <dbReference type="EMBL" id="KAB0804875.1"/>
    </source>
</evidence>
<gene>
    <name evidence="9" type="ORF">PPYR_01845</name>
</gene>
<dbReference type="Pfam" id="PF13359">
    <property type="entry name" value="DDE_Tnp_4"/>
    <property type="match status" value="1"/>
</dbReference>
<sequence>MDLHYSFRIASTTIGKIVRDVCRNIWIHMKDMCMEQLTEDKWKDIINGFKKTAKFPNCLGPVDGKHIKIIQPAQSGSAYYNYKNYFSIILLAVCDNNYMFTFVDIGSYGRHADSTIFEESCLYKMLQEKKLNIPPPSTISR</sequence>
<evidence type="ECO:0000256" key="4">
    <source>
        <dbReference type="ARBA" id="ARBA00022722"/>
    </source>
</evidence>